<name>A0A0G0N7F7_9BACT</name>
<evidence type="ECO:0000313" key="1">
    <source>
        <dbReference type="EMBL" id="KKR11383.1"/>
    </source>
</evidence>
<dbReference type="STRING" id="1618550.UT39_C0008G0016"/>
<dbReference type="Proteomes" id="UP000034246">
    <property type="component" value="Unassembled WGS sequence"/>
</dbReference>
<comment type="caution">
    <text evidence="1">The sequence shown here is derived from an EMBL/GenBank/DDBJ whole genome shotgun (WGS) entry which is preliminary data.</text>
</comment>
<accession>A0A0G0N7F7</accession>
<proteinExistence type="predicted"/>
<evidence type="ECO:0000313" key="2">
    <source>
        <dbReference type="Proteomes" id="UP000034246"/>
    </source>
</evidence>
<protein>
    <submittedName>
        <fullName evidence="1">Uncharacterized protein</fullName>
    </submittedName>
</protein>
<reference evidence="1 2" key="1">
    <citation type="journal article" date="2015" name="Nature">
        <title>rRNA introns, odd ribosomes, and small enigmatic genomes across a large radiation of phyla.</title>
        <authorList>
            <person name="Brown C.T."/>
            <person name="Hug L.A."/>
            <person name="Thomas B.C."/>
            <person name="Sharon I."/>
            <person name="Castelle C.J."/>
            <person name="Singh A."/>
            <person name="Wilkins M.J."/>
            <person name="Williams K.H."/>
            <person name="Banfield J.F."/>
        </authorList>
    </citation>
    <scope>NUCLEOTIDE SEQUENCE [LARGE SCALE GENOMIC DNA]</scope>
</reference>
<dbReference type="EMBL" id="LBWP01000008">
    <property type="protein sequence ID" value="KKR11383.1"/>
    <property type="molecule type" value="Genomic_DNA"/>
</dbReference>
<gene>
    <name evidence="1" type="ORF">UT39_C0008G0016</name>
</gene>
<dbReference type="AlphaFoldDB" id="A0A0G0N7F7"/>
<sequence length="295" mass="34031">MMKKYPIADEVKFNRFLVREYLKYGSVDEVFRKNNFDLPVSYANYQRILDRFGVVKAVGPNNKFSEAVDFLAHMVKDNIPFEKLYKKMPPSYRTSVVTLYRILAYVKEGITRRTGCALVITPYNDTRRVVIARDISTPNIEFGKYWGNYTIPMGYAKKGATRLENIKRILQQEVFTQNVIDGKFPDFYTKDDVSPIMYIDIADVRVSVYHFQLPKELSKIVNFSSYKLKDFIFMDAKELLADSANKYALRAGVKEAIGGYLRHLTLLHRNLSINPLQEKSLLNQELATAAVPTES</sequence>
<organism evidence="1 2">
    <name type="scientific">Candidatus Woesebacteria bacterium GW2011_GWA1_39_21</name>
    <dbReference type="NCBI Taxonomy" id="1618550"/>
    <lineage>
        <taxon>Bacteria</taxon>
        <taxon>Candidatus Woeseibacteriota</taxon>
    </lineage>
</organism>